<comment type="caution">
    <text evidence="4">The sequence shown here is derived from an EMBL/GenBank/DDBJ whole genome shotgun (WGS) entry which is preliminary data.</text>
</comment>
<sequence length="389" mass="42988">MRISVLKEIKPDELRVALRPDQASTLSRDGHEVYVEEGAGLASGFSDQNYLDCGALVRPKAQVIRAGKLLLKVKAPLEEEYEDYDQDKILFTYLHLDENIPAPTIQRFLTSGVMGIAYEWVGGDQHYPLLEPMSRLTGYLFAQKSIELSALNKGVFLPANERFLPGGNVLVIGAGNIGLSAIKYFADLNVNLTVLTKGGAEQLSKKLRDRFGDGAPDPDRFRSLVMSVNQPEQTVQELAALMPELDILLNCAVRRPDMPKEKLEFLVCKEMIAKMAPGSIVCDATACDQDLLETCISSPLLEETSTQMGVVHYNCDHIPARVPATATKLLTDTTFKYVRSIANKGIVEALQEDAYLKNGVVCFQGHITHPYTAEKKGFKYCDLDSLLDT</sequence>
<name>A0A165U1M1_9HYPH</name>
<dbReference type="RefSeq" id="WP_068010035.1">
    <property type="nucleotide sequence ID" value="NZ_FOFM01000003.1"/>
</dbReference>
<evidence type="ECO:0000313" key="5">
    <source>
        <dbReference type="Proteomes" id="UP000076577"/>
    </source>
</evidence>
<evidence type="ECO:0000256" key="1">
    <source>
        <dbReference type="ARBA" id="ARBA00023002"/>
    </source>
</evidence>
<dbReference type="EC" id="1.4.1.1" evidence="4"/>
<dbReference type="STRING" id="989403.SAMN05421798_103332"/>
<organism evidence="4 5">
    <name type="scientific">Pseudovibrio axinellae</name>
    <dbReference type="NCBI Taxonomy" id="989403"/>
    <lineage>
        <taxon>Bacteria</taxon>
        <taxon>Pseudomonadati</taxon>
        <taxon>Pseudomonadota</taxon>
        <taxon>Alphaproteobacteria</taxon>
        <taxon>Hyphomicrobiales</taxon>
        <taxon>Stappiaceae</taxon>
        <taxon>Pseudovibrio</taxon>
    </lineage>
</organism>
<dbReference type="InterPro" id="IPR007886">
    <property type="entry name" value="AlaDH/PNT_N"/>
</dbReference>
<dbReference type="PATRIC" id="fig|989403.3.peg.4420"/>
<dbReference type="OrthoDB" id="9804592at2"/>
<dbReference type="SUPFAM" id="SSF52283">
    <property type="entry name" value="Formate/glycerate dehydrogenase catalytic domain-like"/>
    <property type="match status" value="1"/>
</dbReference>
<dbReference type="Pfam" id="PF05222">
    <property type="entry name" value="AlaDh_PNT_N"/>
    <property type="match status" value="1"/>
</dbReference>
<gene>
    <name evidence="4" type="primary">ald_2</name>
    <name evidence="4" type="ORF">PsAD2_04043</name>
</gene>
<dbReference type="SMART" id="SM01002">
    <property type="entry name" value="AlaDh_PNT_C"/>
    <property type="match status" value="1"/>
</dbReference>
<protein>
    <submittedName>
        <fullName evidence="4">Alanine dehydrogenase</fullName>
        <ecNumber evidence="4">1.4.1.1</ecNumber>
    </submittedName>
</protein>
<accession>A0A165U1M1</accession>
<dbReference type="GO" id="GO:0000286">
    <property type="term" value="F:alanine dehydrogenase activity"/>
    <property type="evidence" value="ECO:0007669"/>
    <property type="project" value="UniProtKB-EC"/>
</dbReference>
<keyword evidence="5" id="KW-1185">Reference proteome</keyword>
<dbReference type="GO" id="GO:0005886">
    <property type="term" value="C:plasma membrane"/>
    <property type="evidence" value="ECO:0007669"/>
    <property type="project" value="TreeGrafter"/>
</dbReference>
<reference evidence="4 5" key="1">
    <citation type="journal article" date="2016" name="Front. Microbiol.">
        <title>Comparative Genomic Analysis Reveals a Diverse Repertoire of Genes Involved in Prokaryote-Eukaryote Interactions within the Pseudovibrio Genus.</title>
        <authorList>
            <person name="Romano S."/>
            <person name="Fernandez-Guerra A."/>
            <person name="Reen F.J."/>
            <person name="Glockner F.O."/>
            <person name="Crowley S.P."/>
            <person name="O'Sullivan O."/>
            <person name="Cotter P.D."/>
            <person name="Adams C."/>
            <person name="Dobson A.D."/>
            <person name="O'Gara F."/>
        </authorList>
    </citation>
    <scope>NUCLEOTIDE SEQUENCE [LARGE SCALE GENOMIC DNA]</scope>
    <source>
        <strain evidence="4 5">Ad2</strain>
    </source>
</reference>
<dbReference type="GO" id="GO:0006524">
    <property type="term" value="P:alanine catabolic process"/>
    <property type="evidence" value="ECO:0007669"/>
    <property type="project" value="TreeGrafter"/>
</dbReference>
<dbReference type="PANTHER" id="PTHR42795">
    <property type="entry name" value="ALANINE DEHYDROGENASE"/>
    <property type="match status" value="1"/>
</dbReference>
<evidence type="ECO:0000259" key="3">
    <source>
        <dbReference type="SMART" id="SM01003"/>
    </source>
</evidence>
<dbReference type="Gene3D" id="3.40.50.720">
    <property type="entry name" value="NAD(P)-binding Rossmann-like Domain"/>
    <property type="match status" value="2"/>
</dbReference>
<dbReference type="EMBL" id="LMCB01000122">
    <property type="protein sequence ID" value="KZL09443.1"/>
    <property type="molecule type" value="Genomic_DNA"/>
</dbReference>
<dbReference type="SMART" id="SM01003">
    <property type="entry name" value="AlaDh_PNT_N"/>
    <property type="match status" value="1"/>
</dbReference>
<dbReference type="InterPro" id="IPR007698">
    <property type="entry name" value="AlaDH/PNT_NAD(H)-bd"/>
</dbReference>
<dbReference type="InterPro" id="IPR036291">
    <property type="entry name" value="NAD(P)-bd_dom_sf"/>
</dbReference>
<dbReference type="AlphaFoldDB" id="A0A165U1M1"/>
<keyword evidence="1 4" id="KW-0560">Oxidoreductase</keyword>
<proteinExistence type="predicted"/>
<dbReference type="SUPFAM" id="SSF51735">
    <property type="entry name" value="NAD(P)-binding Rossmann-fold domains"/>
    <property type="match status" value="1"/>
</dbReference>
<dbReference type="Pfam" id="PF01262">
    <property type="entry name" value="AlaDh_PNT_C"/>
    <property type="match status" value="1"/>
</dbReference>
<feature type="domain" description="Alanine dehydrogenase/pyridine nucleotide transhydrogenase N-terminal" evidence="3">
    <location>
        <begin position="4"/>
        <end position="137"/>
    </location>
</feature>
<evidence type="ECO:0000259" key="2">
    <source>
        <dbReference type="SMART" id="SM01002"/>
    </source>
</evidence>
<evidence type="ECO:0000313" key="4">
    <source>
        <dbReference type="EMBL" id="KZL09443.1"/>
    </source>
</evidence>
<feature type="domain" description="Alanine dehydrogenase/pyridine nucleotide transhydrogenase NAD(H)-binding" evidence="2">
    <location>
        <begin position="148"/>
        <end position="314"/>
    </location>
</feature>
<dbReference type="Proteomes" id="UP000076577">
    <property type="component" value="Unassembled WGS sequence"/>
</dbReference>
<dbReference type="PANTHER" id="PTHR42795:SF1">
    <property type="entry name" value="ALANINE DEHYDROGENASE"/>
    <property type="match status" value="1"/>
</dbReference>